<dbReference type="GO" id="GO:0016787">
    <property type="term" value="F:hydrolase activity"/>
    <property type="evidence" value="ECO:0007669"/>
    <property type="project" value="UniProtKB-KW"/>
</dbReference>
<dbReference type="Pfam" id="PF01850">
    <property type="entry name" value="PIN"/>
    <property type="match status" value="1"/>
</dbReference>
<evidence type="ECO:0000256" key="2">
    <source>
        <dbReference type="ARBA" id="ARBA00022722"/>
    </source>
</evidence>
<dbReference type="GO" id="GO:0004540">
    <property type="term" value="F:RNA nuclease activity"/>
    <property type="evidence" value="ECO:0007669"/>
    <property type="project" value="TreeGrafter"/>
</dbReference>
<accession>A0A2M7T792</accession>
<comment type="caution">
    <text evidence="7">The sequence shown here is derived from an EMBL/GenBank/DDBJ whole genome shotgun (WGS) entry which is preliminary data.</text>
</comment>
<gene>
    <name evidence="7" type="ORF">COY37_06930</name>
</gene>
<dbReference type="InterPro" id="IPR051749">
    <property type="entry name" value="PINc/VapC_TA_RNase"/>
</dbReference>
<proteinExistence type="predicted"/>
<sequence>MRILVDTSVWSLALRRKKDANSKAADLLKDYIETGEYICLIGIILQEILSGVASEELFGQLKDHLAAFPMVPVEREDYIGAARLRNDCKKKGVQVGTIDALIAAVCVKNELLLLSTDKDFQLIANNSQLKLIDVCC</sequence>
<dbReference type="Proteomes" id="UP000230956">
    <property type="component" value="Unassembled WGS sequence"/>
</dbReference>
<dbReference type="AlphaFoldDB" id="A0A2M7T792"/>
<reference evidence="8" key="1">
    <citation type="submission" date="2017-09" db="EMBL/GenBank/DDBJ databases">
        <title>Depth-based differentiation of microbial function through sediment-hosted aquifers and enrichment of novel symbionts in the deep terrestrial subsurface.</title>
        <authorList>
            <person name="Probst A.J."/>
            <person name="Ladd B."/>
            <person name="Jarett J.K."/>
            <person name="Geller-Mcgrath D.E."/>
            <person name="Sieber C.M.K."/>
            <person name="Emerson J.B."/>
            <person name="Anantharaman K."/>
            <person name="Thomas B.C."/>
            <person name="Malmstrom R."/>
            <person name="Stieglmeier M."/>
            <person name="Klingl A."/>
            <person name="Woyke T."/>
            <person name="Ryan C.M."/>
            <person name="Banfield J.F."/>
        </authorList>
    </citation>
    <scope>NUCLEOTIDE SEQUENCE [LARGE SCALE GENOMIC DNA]</scope>
</reference>
<evidence type="ECO:0000256" key="1">
    <source>
        <dbReference type="ARBA" id="ARBA00022649"/>
    </source>
</evidence>
<name>A0A2M7T792_9ACTN</name>
<protein>
    <submittedName>
        <fullName evidence="7">VapC toxin family PIN domain ribonuclease</fullName>
    </submittedName>
</protein>
<keyword evidence="3" id="KW-0479">Metal-binding</keyword>
<evidence type="ECO:0000313" key="7">
    <source>
        <dbReference type="EMBL" id="PIZ37766.1"/>
    </source>
</evidence>
<evidence type="ECO:0000256" key="3">
    <source>
        <dbReference type="ARBA" id="ARBA00022723"/>
    </source>
</evidence>
<dbReference type="Gene3D" id="3.40.50.1010">
    <property type="entry name" value="5'-nuclease"/>
    <property type="match status" value="1"/>
</dbReference>
<dbReference type="InterPro" id="IPR029060">
    <property type="entry name" value="PIN-like_dom_sf"/>
</dbReference>
<keyword evidence="2" id="KW-0540">Nuclease</keyword>
<evidence type="ECO:0000259" key="6">
    <source>
        <dbReference type="Pfam" id="PF01850"/>
    </source>
</evidence>
<dbReference type="CDD" id="cd18766">
    <property type="entry name" value="PIN_MtVapC3-like"/>
    <property type="match status" value="1"/>
</dbReference>
<keyword evidence="1" id="KW-1277">Toxin-antitoxin system</keyword>
<dbReference type="SUPFAM" id="SSF88723">
    <property type="entry name" value="PIN domain-like"/>
    <property type="match status" value="1"/>
</dbReference>
<evidence type="ECO:0000256" key="5">
    <source>
        <dbReference type="ARBA" id="ARBA00022842"/>
    </source>
</evidence>
<dbReference type="PANTHER" id="PTHR42740:SF1">
    <property type="entry name" value="RIBONUCLEASE VAPC3"/>
    <property type="match status" value="1"/>
</dbReference>
<keyword evidence="4" id="KW-0378">Hydrolase</keyword>
<keyword evidence="5" id="KW-0460">Magnesium</keyword>
<organism evidence="7 8">
    <name type="scientific">Candidatus Aquicultor secundus</name>
    <dbReference type="NCBI Taxonomy" id="1973895"/>
    <lineage>
        <taxon>Bacteria</taxon>
        <taxon>Bacillati</taxon>
        <taxon>Actinomycetota</taxon>
        <taxon>Candidatus Aquicultoria</taxon>
        <taxon>Candidatus Aquicultorales</taxon>
        <taxon>Candidatus Aquicultoraceae</taxon>
        <taxon>Candidatus Aquicultor</taxon>
    </lineage>
</organism>
<dbReference type="PANTHER" id="PTHR42740">
    <property type="entry name" value="RIBONUCLEASE VAPC3"/>
    <property type="match status" value="1"/>
</dbReference>
<dbReference type="EMBL" id="PFNG01000165">
    <property type="protein sequence ID" value="PIZ37766.1"/>
    <property type="molecule type" value="Genomic_DNA"/>
</dbReference>
<dbReference type="InterPro" id="IPR002716">
    <property type="entry name" value="PIN_dom"/>
</dbReference>
<dbReference type="GO" id="GO:0046872">
    <property type="term" value="F:metal ion binding"/>
    <property type="evidence" value="ECO:0007669"/>
    <property type="project" value="UniProtKB-KW"/>
</dbReference>
<evidence type="ECO:0000256" key="4">
    <source>
        <dbReference type="ARBA" id="ARBA00022801"/>
    </source>
</evidence>
<dbReference type="RefSeq" id="WP_286677482.1">
    <property type="nucleotide sequence ID" value="NZ_MNXI01000009.1"/>
</dbReference>
<feature type="domain" description="PIN" evidence="6">
    <location>
        <begin position="3"/>
        <end position="124"/>
    </location>
</feature>
<evidence type="ECO:0000313" key="8">
    <source>
        <dbReference type="Proteomes" id="UP000230956"/>
    </source>
</evidence>